<dbReference type="STRING" id="1448321.A0A317W8D1"/>
<comment type="caution">
    <text evidence="3">The sequence shown here is derived from an EMBL/GenBank/DDBJ whole genome shotgun (WGS) entry which is preliminary data.</text>
</comment>
<dbReference type="InterPro" id="IPR009348">
    <property type="entry name" value="NPR2-like"/>
</dbReference>
<evidence type="ECO:0000256" key="1">
    <source>
        <dbReference type="ARBA" id="ARBA00008433"/>
    </source>
</evidence>
<sequence length="605" mass="67275">MIKAIFYSKFDTQEGPKVVHQVPDGAIVPSATAPAQPLFLTFSDISFFVIPRQELCGNLIQVCTNGYRILGYPICMKSLRYDRNEFIFNFCVVLAEEEDFSTYKSVVQKLADLMHGLEEQNGFLSRDHSKPGEGKVYSLCETLMEDLNNYCECMIPIDELNTLNIKLFPVYPAPPPVKAWHVPLFTVRYQTFMDENWDLTMQRIVPHINGVNSIRIISILADTDFSLTCRAIRHLLYYGCLFLLDIFSFSAIYAPTAQFSSTIAIDEDMQQECARYVNTLFASPITAASAALTPGYPSRHDPDAVWPPIGDPLTTSSASEMTIPSRTPSPSPSSGTNPASSTTTNHHHHHHHHHEQPHQHEHLQHHNHHTLIHNLPPTSSHPSSQPVVDGIGLVELYASLKQGQSIKQWYLHHTRQLTHIDIRRFITFGIIKGFLYRVHKYAYATGNPAPPLKSSLYHHSHSHSHHPSSTFQIPSGPSSRGPGTGTNSPYASSVGDDPAPISQHQQQNQNQHRDEAAGAGGGQGQGQGQGHGTASVASGSRAGTIVTVEAEADDEDDDDIDDKTLSRYLDGMHCFDQICTELEISERELTGRLKRFGGEVLILHR</sequence>
<feature type="compositionally biased region" description="Low complexity" evidence="2">
    <location>
        <begin position="324"/>
        <end position="344"/>
    </location>
</feature>
<dbReference type="GO" id="GO:1904262">
    <property type="term" value="P:negative regulation of TORC1 signaling"/>
    <property type="evidence" value="ECO:0007669"/>
    <property type="project" value="TreeGrafter"/>
</dbReference>
<evidence type="ECO:0000313" key="3">
    <source>
        <dbReference type="EMBL" id="PWY82876.1"/>
    </source>
</evidence>
<dbReference type="RefSeq" id="XP_025399590.1">
    <property type="nucleotide sequence ID" value="XM_025541078.1"/>
</dbReference>
<dbReference type="GeneID" id="37063315"/>
<dbReference type="GO" id="GO:0005774">
    <property type="term" value="C:vacuolar membrane"/>
    <property type="evidence" value="ECO:0007669"/>
    <property type="project" value="TreeGrafter"/>
</dbReference>
<feature type="compositionally biased region" description="Basic residues" evidence="2">
    <location>
        <begin position="456"/>
        <end position="466"/>
    </location>
</feature>
<evidence type="ECO:0000313" key="4">
    <source>
        <dbReference type="Proteomes" id="UP000247233"/>
    </source>
</evidence>
<dbReference type="PANTHER" id="PTHR12991:SF10">
    <property type="entry name" value="GATOR COMPLEX PROTEIN NPRL2"/>
    <property type="match status" value="1"/>
</dbReference>
<dbReference type="VEuPathDB" id="FungiDB:BO70DRAFT_335915"/>
<feature type="region of interest" description="Disordered" evidence="2">
    <location>
        <begin position="454"/>
        <end position="541"/>
    </location>
</feature>
<dbReference type="OrthoDB" id="338854at2759"/>
<name>A0A317W8D1_9EURO</name>
<dbReference type="GO" id="GO:0005096">
    <property type="term" value="F:GTPase activator activity"/>
    <property type="evidence" value="ECO:0007669"/>
    <property type="project" value="TreeGrafter"/>
</dbReference>
<proteinExistence type="inferred from homology"/>
<comment type="similarity">
    <text evidence="1">Belongs to the NPR2 family.</text>
</comment>
<accession>A0A317W8D1</accession>
<keyword evidence="4" id="KW-1185">Reference proteome</keyword>
<dbReference type="GO" id="GO:0010508">
    <property type="term" value="P:positive regulation of autophagy"/>
    <property type="evidence" value="ECO:0007669"/>
    <property type="project" value="TreeGrafter"/>
</dbReference>
<gene>
    <name evidence="3" type="ORF">BO70DRAFT_335915</name>
</gene>
<dbReference type="Proteomes" id="UP000247233">
    <property type="component" value="Unassembled WGS sequence"/>
</dbReference>
<feature type="compositionally biased region" description="Low complexity" evidence="2">
    <location>
        <begin position="474"/>
        <end position="489"/>
    </location>
</feature>
<evidence type="ECO:0000256" key="2">
    <source>
        <dbReference type="SAM" id="MobiDB-lite"/>
    </source>
</evidence>
<feature type="compositionally biased region" description="Gly residues" evidence="2">
    <location>
        <begin position="518"/>
        <end position="531"/>
    </location>
</feature>
<dbReference type="EMBL" id="MSFL01000011">
    <property type="protein sequence ID" value="PWY82876.1"/>
    <property type="molecule type" value="Genomic_DNA"/>
</dbReference>
<dbReference type="GO" id="GO:1990130">
    <property type="term" value="C:GATOR1 complex"/>
    <property type="evidence" value="ECO:0007669"/>
    <property type="project" value="TreeGrafter"/>
</dbReference>
<dbReference type="AlphaFoldDB" id="A0A317W8D1"/>
<dbReference type="PANTHER" id="PTHR12991">
    <property type="entry name" value="NITROGEN PERMEASE REGULATOR 2/TUMOR SUPPRESSOR CANDIDATE 4"/>
    <property type="match status" value="1"/>
</dbReference>
<organism evidence="3 4">
    <name type="scientific">Aspergillus heteromorphus CBS 117.55</name>
    <dbReference type="NCBI Taxonomy" id="1448321"/>
    <lineage>
        <taxon>Eukaryota</taxon>
        <taxon>Fungi</taxon>
        <taxon>Dikarya</taxon>
        <taxon>Ascomycota</taxon>
        <taxon>Pezizomycotina</taxon>
        <taxon>Eurotiomycetes</taxon>
        <taxon>Eurotiomycetidae</taxon>
        <taxon>Eurotiales</taxon>
        <taxon>Aspergillaceae</taxon>
        <taxon>Aspergillus</taxon>
        <taxon>Aspergillus subgen. Circumdati</taxon>
    </lineage>
</organism>
<feature type="compositionally biased region" description="Basic residues" evidence="2">
    <location>
        <begin position="345"/>
        <end position="355"/>
    </location>
</feature>
<protein>
    <submittedName>
        <fullName evidence="3">Nitrogen permease regulator 2</fullName>
    </submittedName>
</protein>
<feature type="region of interest" description="Disordered" evidence="2">
    <location>
        <begin position="316"/>
        <end position="386"/>
    </location>
</feature>
<dbReference type="Pfam" id="PF06218">
    <property type="entry name" value="NPR2"/>
    <property type="match status" value="1"/>
</dbReference>
<reference evidence="3 4" key="1">
    <citation type="submission" date="2016-12" db="EMBL/GenBank/DDBJ databases">
        <title>The genomes of Aspergillus section Nigri reveals drivers in fungal speciation.</title>
        <authorList>
            <consortium name="DOE Joint Genome Institute"/>
            <person name="Vesth T.C."/>
            <person name="Nybo J."/>
            <person name="Theobald S."/>
            <person name="Brandl J."/>
            <person name="Frisvad J.C."/>
            <person name="Nielsen K.F."/>
            <person name="Lyhne E.K."/>
            <person name="Kogle M.E."/>
            <person name="Kuo A."/>
            <person name="Riley R."/>
            <person name="Clum A."/>
            <person name="Nolan M."/>
            <person name="Lipzen A."/>
            <person name="Salamov A."/>
            <person name="Henrissat B."/>
            <person name="Wiebenga A."/>
            <person name="De Vries R.P."/>
            <person name="Grigoriev I.V."/>
            <person name="Mortensen U.H."/>
            <person name="Andersen M.R."/>
            <person name="Baker S.E."/>
        </authorList>
    </citation>
    <scope>NUCLEOTIDE SEQUENCE [LARGE SCALE GENOMIC DNA]</scope>
    <source>
        <strain evidence="3 4">CBS 117.55</strain>
    </source>
</reference>